<reference evidence="2" key="1">
    <citation type="journal article" date="2014" name="Int. J. Syst. Evol. Microbiol.">
        <title>Complete genome sequence of Corynebacterium casei LMG S-19264T (=DSM 44701T), isolated from a smear-ripened cheese.</title>
        <authorList>
            <consortium name="US DOE Joint Genome Institute (JGI-PGF)"/>
            <person name="Walter F."/>
            <person name="Albersmeier A."/>
            <person name="Kalinowski J."/>
            <person name="Ruckert C."/>
        </authorList>
    </citation>
    <scope>NUCLEOTIDE SEQUENCE</scope>
    <source>
        <strain evidence="2">CGMCC 1.15880</strain>
    </source>
</reference>
<keyword evidence="1" id="KW-1133">Transmembrane helix</keyword>
<evidence type="ECO:0000313" key="2">
    <source>
        <dbReference type="EMBL" id="GGA30799.1"/>
    </source>
</evidence>
<proteinExistence type="predicted"/>
<dbReference type="AlphaFoldDB" id="A0A916R371"/>
<evidence type="ECO:0000256" key="1">
    <source>
        <dbReference type="SAM" id="Phobius"/>
    </source>
</evidence>
<comment type="caution">
    <text evidence="2">The sequence shown here is derived from an EMBL/GenBank/DDBJ whole genome shotgun (WGS) entry which is preliminary data.</text>
</comment>
<evidence type="ECO:0000313" key="3">
    <source>
        <dbReference type="Proteomes" id="UP000628017"/>
    </source>
</evidence>
<reference evidence="2" key="2">
    <citation type="submission" date="2020-09" db="EMBL/GenBank/DDBJ databases">
        <authorList>
            <person name="Sun Q."/>
            <person name="Zhou Y."/>
        </authorList>
    </citation>
    <scope>NUCLEOTIDE SEQUENCE</scope>
    <source>
        <strain evidence="2">CGMCC 1.15880</strain>
    </source>
</reference>
<dbReference type="EMBL" id="BMKA01000008">
    <property type="protein sequence ID" value="GGA30799.1"/>
    <property type="molecule type" value="Genomic_DNA"/>
</dbReference>
<gene>
    <name evidence="2" type="ORF">GCM10011498_34940</name>
</gene>
<sequence>MRGGLQSGGEMKGRDMLAKFIRIILFLSVRLAFIVWPFTLAAALFIYLKYF</sequence>
<organism evidence="2 3">
    <name type="scientific">Neptunicoccus cionae</name>
    <dbReference type="NCBI Taxonomy" id="2035344"/>
    <lineage>
        <taxon>Bacteria</taxon>
        <taxon>Pseudomonadati</taxon>
        <taxon>Pseudomonadota</taxon>
        <taxon>Alphaproteobacteria</taxon>
        <taxon>Rhodobacterales</taxon>
        <taxon>Paracoccaceae</taxon>
        <taxon>Neptunicoccus</taxon>
    </lineage>
</organism>
<name>A0A916R371_9RHOB</name>
<keyword evidence="1" id="KW-0472">Membrane</keyword>
<feature type="transmembrane region" description="Helical" evidence="1">
    <location>
        <begin position="20"/>
        <end position="48"/>
    </location>
</feature>
<protein>
    <submittedName>
        <fullName evidence="2">Uncharacterized protein</fullName>
    </submittedName>
</protein>
<keyword evidence="1" id="KW-0812">Transmembrane</keyword>
<dbReference type="Proteomes" id="UP000628017">
    <property type="component" value="Unassembled WGS sequence"/>
</dbReference>
<keyword evidence="3" id="KW-1185">Reference proteome</keyword>
<accession>A0A916R371</accession>